<dbReference type="Proteomes" id="UP000002654">
    <property type="component" value="Chromosome"/>
</dbReference>
<accession>G4RPH3</accession>
<evidence type="ECO:0000313" key="2">
    <source>
        <dbReference type="Proteomes" id="UP000002654"/>
    </source>
</evidence>
<gene>
    <name evidence="1" type="ordered locus">TTX_0815</name>
</gene>
<dbReference type="Pfam" id="PF01877">
    <property type="entry name" value="RNA_binding"/>
    <property type="match status" value="1"/>
</dbReference>
<name>G4RPH3_THETK</name>
<dbReference type="InterPro" id="IPR022803">
    <property type="entry name" value="Ribosomal_uL5_dom_sf"/>
</dbReference>
<sequence length="148" mass="17173">MSCIVTRISARAYCHATEDCNKVARAVSVVMPGPISTETMRGYHGNEIKLLSSEVEGCQAYDLFLKILKNLDYIELSIFKNSLNIFKNKIYMRFNKQKAFMGVLRFDTGDDVVIVEVRVPKNHFNAFIDLLNREYERARNIETKEQRR</sequence>
<reference evidence="1 2" key="1">
    <citation type="journal article" date="2011" name="PLoS ONE">
        <title>The complete genome sequence of Thermoproteus tenax: a physiologically versatile member of the Crenarchaeota.</title>
        <authorList>
            <person name="Siebers B."/>
            <person name="Zaparty M."/>
            <person name="Raddatz G."/>
            <person name="Tjaden B."/>
            <person name="Albers S.V."/>
            <person name="Bell S.D."/>
            <person name="Blombach F."/>
            <person name="Kletzin A."/>
            <person name="Kyrpides N."/>
            <person name="Lanz C."/>
            <person name="Plagens A."/>
            <person name="Rampp M."/>
            <person name="Rosinus A."/>
            <person name="von Jan M."/>
            <person name="Makarova K.S."/>
            <person name="Klenk H.P."/>
            <person name="Schuster S.C."/>
            <person name="Hensel R."/>
        </authorList>
    </citation>
    <scope>NUCLEOTIDE SEQUENCE [LARGE SCALE GENOMIC DNA]</scope>
    <source>
        <strain evidence="2">ATCC 35583 / DSM 2078 / JCM 9277 / NBRC 100435 / Kra 1</strain>
    </source>
</reference>
<dbReference type="PANTHER" id="PTHR38816">
    <property type="entry name" value="EXOSOME SUBUNIT, DUF54 FAMILY-RELATED"/>
    <property type="match status" value="1"/>
</dbReference>
<dbReference type="Gene3D" id="3.30.1440.10">
    <property type="match status" value="1"/>
</dbReference>
<dbReference type="InterPro" id="IPR002739">
    <property type="entry name" value="PAB1135-like"/>
</dbReference>
<dbReference type="PaxDb" id="768679-TTX_0815"/>
<dbReference type="KEGG" id="ttn:TTX_0815"/>
<dbReference type="STRING" id="768679.TTX_0815"/>
<proteinExistence type="predicted"/>
<dbReference type="eggNOG" id="arCOG01042">
    <property type="taxonomic scope" value="Archaea"/>
</dbReference>
<keyword evidence="2" id="KW-1185">Reference proteome</keyword>
<protein>
    <submittedName>
        <fullName evidence="1">Exosome subunit</fullName>
    </submittedName>
</protein>
<dbReference type="EMBL" id="FN869859">
    <property type="protein sequence ID" value="CCC81468.1"/>
    <property type="molecule type" value="Genomic_DNA"/>
</dbReference>
<dbReference type="AlphaFoldDB" id="G4RPH3"/>
<dbReference type="OrthoDB" id="10874at2157"/>
<dbReference type="PANTHER" id="PTHR38816:SF1">
    <property type="entry name" value="EXOSOME SUBUNIT"/>
    <property type="match status" value="1"/>
</dbReference>
<dbReference type="PATRIC" id="fig|768679.9.peg.822"/>
<evidence type="ECO:0000313" key="1">
    <source>
        <dbReference type="EMBL" id="CCC81468.1"/>
    </source>
</evidence>
<dbReference type="SUPFAM" id="SSF55282">
    <property type="entry name" value="RL5-like"/>
    <property type="match status" value="1"/>
</dbReference>
<organism evidence="1 2">
    <name type="scientific">Thermoproteus tenax (strain ATCC 35583 / DSM 2078 / JCM 9277 / NBRC 100435 / Kra 1)</name>
    <dbReference type="NCBI Taxonomy" id="768679"/>
    <lineage>
        <taxon>Archaea</taxon>
        <taxon>Thermoproteota</taxon>
        <taxon>Thermoprotei</taxon>
        <taxon>Thermoproteales</taxon>
        <taxon>Thermoproteaceae</taxon>
        <taxon>Thermoproteus</taxon>
    </lineage>
</organism>
<dbReference type="RefSeq" id="WP_014126724.1">
    <property type="nucleotide sequence ID" value="NC_016070.1"/>
</dbReference>
<dbReference type="GeneID" id="11261705"/>
<dbReference type="HOGENOM" id="CLU_131306_1_0_2"/>